<comment type="cofactor">
    <cofactor evidence="1 5">
        <name>heme</name>
        <dbReference type="ChEBI" id="CHEBI:30413"/>
    </cofactor>
</comment>
<dbReference type="OrthoDB" id="1470350at2759"/>
<dbReference type="GO" id="GO:0016705">
    <property type="term" value="F:oxidoreductase activity, acting on paired donors, with incorporation or reduction of molecular oxygen"/>
    <property type="evidence" value="ECO:0007669"/>
    <property type="project" value="InterPro"/>
</dbReference>
<accession>A0A6G1JB11</accession>
<comment type="similarity">
    <text evidence="2">Belongs to the cytochrome P450 family.</text>
</comment>
<dbReference type="InterPro" id="IPR001128">
    <property type="entry name" value="Cyt_P450"/>
</dbReference>
<dbReference type="GO" id="GO:0005506">
    <property type="term" value="F:iron ion binding"/>
    <property type="evidence" value="ECO:0007669"/>
    <property type="project" value="InterPro"/>
</dbReference>
<proteinExistence type="inferred from homology"/>
<keyword evidence="3 5" id="KW-0479">Metal-binding</keyword>
<dbReference type="CDD" id="cd11040">
    <property type="entry name" value="CYP7_CYP8-like"/>
    <property type="match status" value="1"/>
</dbReference>
<evidence type="ECO:0000256" key="5">
    <source>
        <dbReference type="PIRSR" id="PIRSR602403-1"/>
    </source>
</evidence>
<dbReference type="InterPro" id="IPR036396">
    <property type="entry name" value="Cyt_P450_sf"/>
</dbReference>
<feature type="binding site" description="axial binding residue" evidence="5">
    <location>
        <position position="432"/>
    </location>
    <ligand>
        <name>heme</name>
        <dbReference type="ChEBI" id="CHEBI:30413"/>
    </ligand>
    <ligandPart>
        <name>Fe</name>
        <dbReference type="ChEBI" id="CHEBI:18248"/>
    </ligandPart>
</feature>
<keyword evidence="4 5" id="KW-0408">Iron</keyword>
<dbReference type="InterPro" id="IPR053007">
    <property type="entry name" value="CYP450_monoxygenase_sec-met"/>
</dbReference>
<sequence length="528" mass="60661">MIIIVLLFISLLGLYSLDRWFNVSFEQNEPPVITQPFPFFGHLWGMIRHGNLYYSRVSKRTPFPIYSLRVPRSKIYVVKSPHLAALVDRHAKHISFGPYAVEFVRRFLEPSKHAMHELSQNMKEDGMWGLRPETIKTMHEAMSPGEGLTATTRSLTKHLYSHLDTIESMSESRQMKLFDWLRHMMTQATTDAVYGAEHNPFHDLEVESGFWDIKDEFVWMGLNMYPHILAPKAYRGRQRLFKAFKQYYANKGYETASQLIRNRWNMNQKYEISEQDIAHFDMSICFALMVNSVPTAFWSIVYLYSRPQLLEKIREELMRFVKPSSEEREHTIDIADVVGNCPELESFVNETLRVLSFNASGRIVLEDTMIDGYLLKKDSVVFTPSGDLHADTSIWGETASSFDAERFIPGVGSGAKAPASSFRAFGGGASLCPGRFLFMNEITIILTIVMLKYDIIPLVSEWKEVQGRAHITASVLTPTEDIDVEVKQRVGWEDVEFNFLWRGEAIGEGMKNLEKKRADSVMGDDEEL</sequence>
<dbReference type="PRINTS" id="PR00465">
    <property type="entry name" value="EP450IV"/>
</dbReference>
<dbReference type="GO" id="GO:0004497">
    <property type="term" value="F:monooxygenase activity"/>
    <property type="evidence" value="ECO:0007669"/>
    <property type="project" value="InterPro"/>
</dbReference>
<dbReference type="InterPro" id="IPR002403">
    <property type="entry name" value="Cyt_P450_E_grp-IV"/>
</dbReference>
<dbReference type="Pfam" id="PF00067">
    <property type="entry name" value="p450"/>
    <property type="match status" value="1"/>
</dbReference>
<feature type="signal peptide" evidence="6">
    <location>
        <begin position="1"/>
        <end position="16"/>
    </location>
</feature>
<name>A0A6G1JB11_9PLEO</name>
<gene>
    <name evidence="7" type="ORF">K458DRAFT_415581</name>
</gene>
<dbReference type="PANTHER" id="PTHR47582:SF1">
    <property type="entry name" value="P450, PUTATIVE (EUROFUNG)-RELATED"/>
    <property type="match status" value="1"/>
</dbReference>
<keyword evidence="8" id="KW-1185">Reference proteome</keyword>
<keyword evidence="6" id="KW-0732">Signal</keyword>
<dbReference type="Proteomes" id="UP000799291">
    <property type="component" value="Unassembled WGS sequence"/>
</dbReference>
<dbReference type="AlphaFoldDB" id="A0A6G1JB11"/>
<evidence type="ECO:0000256" key="3">
    <source>
        <dbReference type="ARBA" id="ARBA00022723"/>
    </source>
</evidence>
<feature type="chain" id="PRO_5026237834" evidence="6">
    <location>
        <begin position="17"/>
        <end position="528"/>
    </location>
</feature>
<protein>
    <submittedName>
        <fullName evidence="7">Cytochrome P450</fullName>
    </submittedName>
</protein>
<dbReference type="PANTHER" id="PTHR47582">
    <property type="entry name" value="P450, PUTATIVE (EUROFUNG)-RELATED"/>
    <property type="match status" value="1"/>
</dbReference>
<evidence type="ECO:0000313" key="8">
    <source>
        <dbReference type="Proteomes" id="UP000799291"/>
    </source>
</evidence>
<dbReference type="Gene3D" id="1.10.630.10">
    <property type="entry name" value="Cytochrome P450"/>
    <property type="match status" value="1"/>
</dbReference>
<reference evidence="7" key="1">
    <citation type="journal article" date="2020" name="Stud. Mycol.">
        <title>101 Dothideomycetes genomes: a test case for predicting lifestyles and emergence of pathogens.</title>
        <authorList>
            <person name="Haridas S."/>
            <person name="Albert R."/>
            <person name="Binder M."/>
            <person name="Bloem J."/>
            <person name="Labutti K."/>
            <person name="Salamov A."/>
            <person name="Andreopoulos B."/>
            <person name="Baker S."/>
            <person name="Barry K."/>
            <person name="Bills G."/>
            <person name="Bluhm B."/>
            <person name="Cannon C."/>
            <person name="Castanera R."/>
            <person name="Culley D."/>
            <person name="Daum C."/>
            <person name="Ezra D."/>
            <person name="Gonzalez J."/>
            <person name="Henrissat B."/>
            <person name="Kuo A."/>
            <person name="Liang C."/>
            <person name="Lipzen A."/>
            <person name="Lutzoni F."/>
            <person name="Magnuson J."/>
            <person name="Mondo S."/>
            <person name="Nolan M."/>
            <person name="Ohm R."/>
            <person name="Pangilinan J."/>
            <person name="Park H.-J."/>
            <person name="Ramirez L."/>
            <person name="Alfaro M."/>
            <person name="Sun H."/>
            <person name="Tritt A."/>
            <person name="Yoshinaga Y."/>
            <person name="Zwiers L.-H."/>
            <person name="Turgeon B."/>
            <person name="Goodwin S."/>
            <person name="Spatafora J."/>
            <person name="Crous P."/>
            <person name="Grigoriev I."/>
        </authorList>
    </citation>
    <scope>NUCLEOTIDE SEQUENCE</scope>
    <source>
        <strain evidence="7">CBS 122367</strain>
    </source>
</reference>
<evidence type="ECO:0000256" key="1">
    <source>
        <dbReference type="ARBA" id="ARBA00001971"/>
    </source>
</evidence>
<evidence type="ECO:0000313" key="7">
    <source>
        <dbReference type="EMBL" id="KAF2687329.1"/>
    </source>
</evidence>
<dbReference type="SUPFAM" id="SSF48264">
    <property type="entry name" value="Cytochrome P450"/>
    <property type="match status" value="1"/>
</dbReference>
<evidence type="ECO:0000256" key="6">
    <source>
        <dbReference type="SAM" id="SignalP"/>
    </source>
</evidence>
<dbReference type="EMBL" id="MU005575">
    <property type="protein sequence ID" value="KAF2687329.1"/>
    <property type="molecule type" value="Genomic_DNA"/>
</dbReference>
<evidence type="ECO:0000256" key="2">
    <source>
        <dbReference type="ARBA" id="ARBA00010617"/>
    </source>
</evidence>
<keyword evidence="5" id="KW-0349">Heme</keyword>
<organism evidence="7 8">
    <name type="scientific">Lentithecium fluviatile CBS 122367</name>
    <dbReference type="NCBI Taxonomy" id="1168545"/>
    <lineage>
        <taxon>Eukaryota</taxon>
        <taxon>Fungi</taxon>
        <taxon>Dikarya</taxon>
        <taxon>Ascomycota</taxon>
        <taxon>Pezizomycotina</taxon>
        <taxon>Dothideomycetes</taxon>
        <taxon>Pleosporomycetidae</taxon>
        <taxon>Pleosporales</taxon>
        <taxon>Massarineae</taxon>
        <taxon>Lentitheciaceae</taxon>
        <taxon>Lentithecium</taxon>
    </lineage>
</organism>
<evidence type="ECO:0000256" key="4">
    <source>
        <dbReference type="ARBA" id="ARBA00023004"/>
    </source>
</evidence>
<dbReference type="GO" id="GO:0020037">
    <property type="term" value="F:heme binding"/>
    <property type="evidence" value="ECO:0007669"/>
    <property type="project" value="InterPro"/>
</dbReference>